<accession>A0ABS3C790</accession>
<evidence type="ECO:0000313" key="3">
    <source>
        <dbReference type="Proteomes" id="UP000664317"/>
    </source>
</evidence>
<evidence type="ECO:0000256" key="1">
    <source>
        <dbReference type="SAM" id="SignalP"/>
    </source>
</evidence>
<organism evidence="2 3">
    <name type="scientific">Algoriphagus oliviformis</name>
    <dbReference type="NCBI Taxonomy" id="2811231"/>
    <lineage>
        <taxon>Bacteria</taxon>
        <taxon>Pseudomonadati</taxon>
        <taxon>Bacteroidota</taxon>
        <taxon>Cytophagia</taxon>
        <taxon>Cytophagales</taxon>
        <taxon>Cyclobacteriaceae</taxon>
        <taxon>Algoriphagus</taxon>
    </lineage>
</organism>
<gene>
    <name evidence="2" type="ORF">J0A68_13720</name>
</gene>
<keyword evidence="1" id="KW-0732">Signal</keyword>
<feature type="signal peptide" evidence="1">
    <location>
        <begin position="1"/>
        <end position="23"/>
    </location>
</feature>
<dbReference type="PROSITE" id="PS51257">
    <property type="entry name" value="PROKAR_LIPOPROTEIN"/>
    <property type="match status" value="1"/>
</dbReference>
<reference evidence="2 3" key="1">
    <citation type="submission" date="2021-03" db="EMBL/GenBank/DDBJ databases">
        <title>novel species isolated from a fishpond in China.</title>
        <authorList>
            <person name="Lu H."/>
            <person name="Cai Z."/>
        </authorList>
    </citation>
    <scope>NUCLEOTIDE SEQUENCE [LARGE SCALE GENOMIC DNA]</scope>
    <source>
        <strain evidence="2 3">H41</strain>
    </source>
</reference>
<evidence type="ECO:0008006" key="4">
    <source>
        <dbReference type="Google" id="ProtNLM"/>
    </source>
</evidence>
<dbReference type="EMBL" id="JAFKCT010000005">
    <property type="protein sequence ID" value="MBN7812005.1"/>
    <property type="molecule type" value="Genomic_DNA"/>
</dbReference>
<dbReference type="RefSeq" id="WP_206578779.1">
    <property type="nucleotide sequence ID" value="NZ_JAFKCT010000005.1"/>
</dbReference>
<name>A0ABS3C790_9BACT</name>
<dbReference type="Proteomes" id="UP000664317">
    <property type="component" value="Unassembled WGS sequence"/>
</dbReference>
<comment type="caution">
    <text evidence="2">The sequence shown here is derived from an EMBL/GenBank/DDBJ whole genome shotgun (WGS) entry which is preliminary data.</text>
</comment>
<sequence>MLFIKPKNIALAALAIFAFGCSLEDTSLTPDIPWIDKEGTAKAVDVFLDFQGMQYKSATEIHSYNGRLKNRVVDGTFEVYNFGVEGEPVSHAKGEIICIAFAEDCKTARITGVITSGSDPTYPGYYAIWTVVDDGMGINETTDIRYPIDEATANYHCEVGVSLEWYNFEKYFDCGGKAQVRPSECK</sequence>
<evidence type="ECO:0000313" key="2">
    <source>
        <dbReference type="EMBL" id="MBN7812005.1"/>
    </source>
</evidence>
<feature type="chain" id="PRO_5046306621" description="Lipoprotein" evidence="1">
    <location>
        <begin position="24"/>
        <end position="186"/>
    </location>
</feature>
<keyword evidence="3" id="KW-1185">Reference proteome</keyword>
<protein>
    <recommendedName>
        <fullName evidence="4">Lipoprotein</fullName>
    </recommendedName>
</protein>
<proteinExistence type="predicted"/>